<evidence type="ECO:0000256" key="1">
    <source>
        <dbReference type="SAM" id="Phobius"/>
    </source>
</evidence>
<keyword evidence="1" id="KW-0812">Transmembrane</keyword>
<dbReference type="InterPro" id="IPR018687">
    <property type="entry name" value="DUF2177_membr"/>
</dbReference>
<evidence type="ECO:0008006" key="4">
    <source>
        <dbReference type="Google" id="ProtNLM"/>
    </source>
</evidence>
<keyword evidence="1" id="KW-0472">Membrane</keyword>
<reference evidence="3" key="1">
    <citation type="journal article" date="2020" name="Microorganisms">
        <title>Complete Genome of a Member of a New Bacterial Lineage in the Microgenomates Group Reveals an Unusual Nucleotide Composition Disparity Between Two Strands of DNA and Limited Metabolic Potential.</title>
        <authorList>
            <person name="Kadnikov V.V."/>
            <person name="Mardanov A.V."/>
            <person name="Beletsky A.V."/>
            <person name="Karnachuk O.V."/>
            <person name="Ravin N.V."/>
        </authorList>
    </citation>
    <scope>NUCLEOTIDE SEQUENCE [LARGE SCALE GENOMIC DNA]</scope>
</reference>
<organism evidence="2 3">
    <name type="scientific">Candidatus Chazhemtobacterium aquaticus</name>
    <dbReference type="NCBI Taxonomy" id="2715735"/>
    <lineage>
        <taxon>Bacteria</taxon>
        <taxon>Candidatus Chazhemtobacteraceae</taxon>
        <taxon>Candidatus Chazhemtobacterium</taxon>
    </lineage>
</organism>
<dbReference type="KEGG" id="caqa:MICH65_0139"/>
<keyword evidence="1" id="KW-1133">Transmembrane helix</keyword>
<dbReference type="AlphaFoldDB" id="A0A857N9N1"/>
<feature type="transmembrane region" description="Helical" evidence="1">
    <location>
        <begin position="108"/>
        <end position="127"/>
    </location>
</feature>
<protein>
    <recommendedName>
        <fullName evidence="4">DUF2177 family protein</fullName>
    </recommendedName>
</protein>
<dbReference type="EMBL" id="CP047901">
    <property type="protein sequence ID" value="QHO63120.1"/>
    <property type="molecule type" value="Genomic_DNA"/>
</dbReference>
<accession>A0A857N9N1</accession>
<feature type="transmembrane region" description="Helical" evidence="1">
    <location>
        <begin position="40"/>
        <end position="61"/>
    </location>
</feature>
<evidence type="ECO:0000313" key="3">
    <source>
        <dbReference type="Proteomes" id="UP000463983"/>
    </source>
</evidence>
<dbReference type="Proteomes" id="UP000463983">
    <property type="component" value="Chromosome"/>
</dbReference>
<dbReference type="RefSeq" id="WP_161931519.1">
    <property type="nucleotide sequence ID" value="NZ_CP047901.1"/>
</dbReference>
<name>A0A857N9N1_9BACT</name>
<gene>
    <name evidence="2" type="ORF">MICH65_0139</name>
</gene>
<keyword evidence="3" id="KW-1185">Reference proteome</keyword>
<evidence type="ECO:0000313" key="2">
    <source>
        <dbReference type="EMBL" id="QHO63120.1"/>
    </source>
</evidence>
<dbReference type="Pfam" id="PF09945">
    <property type="entry name" value="DUF2177"/>
    <property type="match status" value="1"/>
</dbReference>
<sequence length="130" mass="14675">MLKMYLVSLLVFLGIDMVWLSVLAKDFYRNQIGGLMRNDVGWGWAVAFYLLFVVGLVVFVINPAVESRSISRAVTRGVLFGLITYATYDLTNMATLKGWSWQVTVVDLIWGMVLSGLVAMISSWVLMKWV</sequence>
<feature type="transmembrane region" description="Helical" evidence="1">
    <location>
        <begin position="73"/>
        <end position="88"/>
    </location>
</feature>
<proteinExistence type="predicted"/>